<dbReference type="AlphaFoldDB" id="A0A1M5ZD75"/>
<accession>A0A1M5ZD75</accession>
<dbReference type="EMBL" id="FQXV01000017">
    <property type="protein sequence ID" value="SHI21943.1"/>
    <property type="molecule type" value="Genomic_DNA"/>
</dbReference>
<gene>
    <name evidence="1" type="ORF">SAMN02745823_03522</name>
</gene>
<organism evidence="1 2">
    <name type="scientific">Sporobacter termitidis DSM 10068</name>
    <dbReference type="NCBI Taxonomy" id="1123282"/>
    <lineage>
        <taxon>Bacteria</taxon>
        <taxon>Bacillati</taxon>
        <taxon>Bacillota</taxon>
        <taxon>Clostridia</taxon>
        <taxon>Eubacteriales</taxon>
        <taxon>Oscillospiraceae</taxon>
        <taxon>Sporobacter</taxon>
    </lineage>
</organism>
<keyword evidence="2" id="KW-1185">Reference proteome</keyword>
<dbReference type="STRING" id="1123282.SAMN02745823_03522"/>
<evidence type="ECO:0000313" key="2">
    <source>
        <dbReference type="Proteomes" id="UP000183995"/>
    </source>
</evidence>
<sequence length="61" mass="6977">MPVSEAKKKANKKWNEAHPYDRVSLLLIPPNNKESVMKHAASQGKTLNAYINNLIREDMDK</sequence>
<dbReference type="OrthoDB" id="1824311at2"/>
<name>A0A1M5ZD75_9FIRM</name>
<dbReference type="RefSeq" id="WP_073082171.1">
    <property type="nucleotide sequence ID" value="NZ_FQXV01000017.1"/>
</dbReference>
<proteinExistence type="predicted"/>
<evidence type="ECO:0000313" key="1">
    <source>
        <dbReference type="EMBL" id="SHI21943.1"/>
    </source>
</evidence>
<evidence type="ECO:0008006" key="3">
    <source>
        <dbReference type="Google" id="ProtNLM"/>
    </source>
</evidence>
<protein>
    <recommendedName>
        <fullName evidence="3">HicB family protein</fullName>
    </recommendedName>
</protein>
<reference evidence="1 2" key="1">
    <citation type="submission" date="2016-11" db="EMBL/GenBank/DDBJ databases">
        <authorList>
            <person name="Jaros S."/>
            <person name="Januszkiewicz K."/>
            <person name="Wedrychowicz H."/>
        </authorList>
    </citation>
    <scope>NUCLEOTIDE SEQUENCE [LARGE SCALE GENOMIC DNA]</scope>
    <source>
        <strain evidence="1 2">DSM 10068</strain>
    </source>
</reference>
<dbReference type="Proteomes" id="UP000183995">
    <property type="component" value="Unassembled WGS sequence"/>
</dbReference>